<dbReference type="RefSeq" id="WP_089397840.1">
    <property type="nucleotide sequence ID" value="NZ_FZOT01000001.1"/>
</dbReference>
<accession>A0A239BXG9</accession>
<evidence type="ECO:0000313" key="2">
    <source>
        <dbReference type="Proteomes" id="UP000198284"/>
    </source>
</evidence>
<dbReference type="Proteomes" id="UP000198284">
    <property type="component" value="Unassembled WGS sequence"/>
</dbReference>
<reference evidence="1 2" key="1">
    <citation type="submission" date="2017-06" db="EMBL/GenBank/DDBJ databases">
        <authorList>
            <person name="Kim H.J."/>
            <person name="Triplett B.A."/>
        </authorList>
    </citation>
    <scope>NUCLEOTIDE SEQUENCE [LARGE SCALE GENOMIC DNA]</scope>
    <source>
        <strain evidence="1 2">U15</strain>
    </source>
</reference>
<dbReference type="EMBL" id="FZOT01000001">
    <property type="protein sequence ID" value="SNS12590.1"/>
    <property type="molecule type" value="Genomic_DNA"/>
</dbReference>
<proteinExistence type="predicted"/>
<organism evidence="1 2">
    <name type="scientific">Noviherbaspirillum humi</name>
    <dbReference type="NCBI Taxonomy" id="1688639"/>
    <lineage>
        <taxon>Bacteria</taxon>
        <taxon>Pseudomonadati</taxon>
        <taxon>Pseudomonadota</taxon>
        <taxon>Betaproteobacteria</taxon>
        <taxon>Burkholderiales</taxon>
        <taxon>Oxalobacteraceae</taxon>
        <taxon>Noviherbaspirillum</taxon>
    </lineage>
</organism>
<protein>
    <submittedName>
        <fullName evidence="1">Uncharacterized protein</fullName>
    </submittedName>
</protein>
<gene>
    <name evidence="1" type="ORF">SAMN06265795_101143</name>
</gene>
<sequence>MSKIIAGHVQLQSDVDIAVEELCRAGFSREQISSFYMGPAGRHAQYPIGGDADKSQGAKESDKGVAMGAAAGAAIGVATTPFLGPVGAITGGLVGAHVGGLVGGMSSMKEHGDPGDENDVENTLPQRMEGMMVAVAVPDDGMLDSAVNVLRSIGATNIECAEGTIVDGDWRDFDPVSPVHLVPTGHERRL</sequence>
<dbReference type="OrthoDB" id="6369218at2"/>
<keyword evidence="2" id="KW-1185">Reference proteome</keyword>
<dbReference type="AlphaFoldDB" id="A0A239BXG9"/>
<name>A0A239BXG9_9BURK</name>
<evidence type="ECO:0000313" key="1">
    <source>
        <dbReference type="EMBL" id="SNS12590.1"/>
    </source>
</evidence>